<dbReference type="RefSeq" id="WP_151666721.1">
    <property type="nucleotide sequence ID" value="NZ_WBVO01000002.1"/>
</dbReference>
<name>A0A6N6RJT4_9FLAO</name>
<dbReference type="EMBL" id="WBVO01000002">
    <property type="protein sequence ID" value="KAB2814053.1"/>
    <property type="molecule type" value="Genomic_DNA"/>
</dbReference>
<organism evidence="1 2">
    <name type="scientific">Phaeocystidibacter luteus</name>
    <dbReference type="NCBI Taxonomy" id="911197"/>
    <lineage>
        <taxon>Bacteria</taxon>
        <taxon>Pseudomonadati</taxon>
        <taxon>Bacteroidota</taxon>
        <taxon>Flavobacteriia</taxon>
        <taxon>Flavobacteriales</taxon>
        <taxon>Phaeocystidibacteraceae</taxon>
        <taxon>Phaeocystidibacter</taxon>
    </lineage>
</organism>
<gene>
    <name evidence="1" type="ORF">F8C67_05060</name>
</gene>
<accession>A0A6N6RJT4</accession>
<reference evidence="1 2" key="1">
    <citation type="submission" date="2019-09" db="EMBL/GenBank/DDBJ databases">
        <title>Genomes of family Cryomorphaceae.</title>
        <authorList>
            <person name="Bowman J.P."/>
        </authorList>
    </citation>
    <scope>NUCLEOTIDE SEQUENCE [LARGE SCALE GENOMIC DNA]</scope>
    <source>
        <strain evidence="1 2">LMG 25704</strain>
    </source>
</reference>
<sequence>MITTHSWHSILCATMPFTSLTGQDLPEVSISDSVQVMFSYDVHELAYSELDPYKSLDSVDFLDRQFITPRHSLYRIEEGVDENFNSFQCIINNKQPELEPWFRTNRSCIIGPRRTILFDDNGEIHSSFEHSEDEISMQAEISEQHRNSGYAPFHRSFQEVVDDWLSIAHENKSPVTETDTGWFVQEADGYIVLDYSDMSVTHSSSHHNRSYVVVTLYTDFQPYGIVVESETTRIRNLDNPGALTFVTRKAYANHTVNDPNNMILTKESSDCAIVYPVPVDDLLEVEISSELKMVERISVRTRFGDLIDQVEHPEVVNGHIQLDASSYPPGVLLLQLESKFGQCFVRFSKKEKP</sequence>
<dbReference type="OrthoDB" id="645505at2"/>
<evidence type="ECO:0000313" key="2">
    <source>
        <dbReference type="Proteomes" id="UP000468650"/>
    </source>
</evidence>
<comment type="caution">
    <text evidence="1">The sequence shown here is derived from an EMBL/GenBank/DDBJ whole genome shotgun (WGS) entry which is preliminary data.</text>
</comment>
<protein>
    <submittedName>
        <fullName evidence="1">Uncharacterized protein</fullName>
    </submittedName>
</protein>
<dbReference type="Proteomes" id="UP000468650">
    <property type="component" value="Unassembled WGS sequence"/>
</dbReference>
<proteinExistence type="predicted"/>
<dbReference type="AlphaFoldDB" id="A0A6N6RJT4"/>
<evidence type="ECO:0000313" key="1">
    <source>
        <dbReference type="EMBL" id="KAB2814053.1"/>
    </source>
</evidence>
<keyword evidence="2" id="KW-1185">Reference proteome</keyword>